<dbReference type="InterPro" id="IPR050235">
    <property type="entry name" value="CK1_Ser-Thr_kinase"/>
</dbReference>
<keyword evidence="3" id="KW-1185">Reference proteome</keyword>
<dbReference type="WBParaSite" id="HPBE_0001458901-mRNA-1">
    <property type="protein sequence ID" value="HPBE_0001458901-mRNA-1"/>
    <property type="gene ID" value="HPBE_0001458901"/>
</dbReference>
<dbReference type="InterPro" id="IPR000719">
    <property type="entry name" value="Prot_kinase_dom"/>
</dbReference>
<protein>
    <submittedName>
        <fullName evidence="4">Protein kinase domain-containing protein</fullName>
    </submittedName>
</protein>
<evidence type="ECO:0000259" key="1">
    <source>
        <dbReference type="PROSITE" id="PS50011"/>
    </source>
</evidence>
<evidence type="ECO:0000313" key="4">
    <source>
        <dbReference type="WBParaSite" id="HPBE_0001458901-mRNA-1"/>
    </source>
</evidence>
<dbReference type="GO" id="GO:0004672">
    <property type="term" value="F:protein kinase activity"/>
    <property type="evidence" value="ECO:0007669"/>
    <property type="project" value="InterPro"/>
</dbReference>
<dbReference type="PROSITE" id="PS50011">
    <property type="entry name" value="PROTEIN_KINASE_DOM"/>
    <property type="match status" value="1"/>
</dbReference>
<reference evidence="2 3" key="1">
    <citation type="submission" date="2018-11" db="EMBL/GenBank/DDBJ databases">
        <authorList>
            <consortium name="Pathogen Informatics"/>
        </authorList>
    </citation>
    <scope>NUCLEOTIDE SEQUENCE [LARGE SCALE GENOMIC DNA]</scope>
</reference>
<dbReference type="Gene3D" id="1.10.510.10">
    <property type="entry name" value="Transferase(Phosphotransferase) domain 1"/>
    <property type="match status" value="1"/>
</dbReference>
<organism evidence="3 4">
    <name type="scientific">Heligmosomoides polygyrus</name>
    <name type="common">Parasitic roundworm</name>
    <dbReference type="NCBI Taxonomy" id="6339"/>
    <lineage>
        <taxon>Eukaryota</taxon>
        <taxon>Metazoa</taxon>
        <taxon>Ecdysozoa</taxon>
        <taxon>Nematoda</taxon>
        <taxon>Chromadorea</taxon>
        <taxon>Rhabditida</taxon>
        <taxon>Rhabditina</taxon>
        <taxon>Rhabditomorpha</taxon>
        <taxon>Strongyloidea</taxon>
        <taxon>Heligmosomidae</taxon>
        <taxon>Heligmosomoides</taxon>
    </lineage>
</organism>
<accession>A0A183G0G8</accession>
<dbReference type="Proteomes" id="UP000050761">
    <property type="component" value="Unassembled WGS sequence"/>
</dbReference>
<dbReference type="GO" id="GO:0005524">
    <property type="term" value="F:ATP binding"/>
    <property type="evidence" value="ECO:0007669"/>
    <property type="project" value="InterPro"/>
</dbReference>
<dbReference type="Pfam" id="PF00069">
    <property type="entry name" value="Pkinase"/>
    <property type="match status" value="1"/>
</dbReference>
<dbReference type="OrthoDB" id="5979581at2759"/>
<dbReference type="SMART" id="SM00220">
    <property type="entry name" value="S_TKc"/>
    <property type="match status" value="1"/>
</dbReference>
<proteinExistence type="predicted"/>
<reference evidence="4" key="2">
    <citation type="submission" date="2019-09" db="UniProtKB">
        <authorList>
            <consortium name="WormBaseParasite"/>
        </authorList>
    </citation>
    <scope>IDENTIFICATION</scope>
</reference>
<gene>
    <name evidence="2" type="ORF">HPBE_LOCUS14586</name>
</gene>
<dbReference type="EMBL" id="UZAH01028435">
    <property type="protein sequence ID" value="VDP00110.1"/>
    <property type="molecule type" value="Genomic_DNA"/>
</dbReference>
<evidence type="ECO:0000313" key="3">
    <source>
        <dbReference type="Proteomes" id="UP000050761"/>
    </source>
</evidence>
<dbReference type="AlphaFoldDB" id="A0A183G0G8"/>
<dbReference type="SUPFAM" id="SSF56112">
    <property type="entry name" value="Protein kinase-like (PK-like)"/>
    <property type="match status" value="1"/>
</dbReference>
<dbReference type="InterPro" id="IPR011009">
    <property type="entry name" value="Kinase-like_dom_sf"/>
</dbReference>
<sequence length="300" mass="34598">WSASPTNFAKGQIISKRWKVKQKLGEGGFGAVYKVLDLETKNNILRTLGDIPYFPHLLDSGKKSTYSYIVITLLGPSLNKILKFFGRVCSISTQVRIGINTLYALKQLHDIGFLHRDLKPGNVAVGPVGTPEFRFIHIFDFGLARRFIITQSGQKPPKMRRPRPRVHFRGTLRYCSINCHEKGEQGRDDDLWCFFYMLVELRGRLPWSNVREGLGILEMKRTVDVEELLKDCPVEFISIEQHLKSLNYYLRPDYALIYRLLMQVMNAGNFKYVLSFNSLNGISSCVYMYIYFFVSGCEIQ</sequence>
<accession>A0A3P8A9Y9</accession>
<name>A0A183G0G8_HELPZ</name>
<dbReference type="PANTHER" id="PTHR11909">
    <property type="entry name" value="CASEIN KINASE-RELATED"/>
    <property type="match status" value="1"/>
</dbReference>
<evidence type="ECO:0000313" key="2">
    <source>
        <dbReference type="EMBL" id="VDP00110.1"/>
    </source>
</evidence>
<feature type="domain" description="Protein kinase" evidence="1">
    <location>
        <begin position="18"/>
        <end position="265"/>
    </location>
</feature>